<gene>
    <name evidence="1" type="ORF">NE579_06185</name>
</gene>
<reference evidence="1" key="1">
    <citation type="submission" date="2022-06" db="EMBL/GenBank/DDBJ databases">
        <title>Isolation of gut microbiota from human fecal samples.</title>
        <authorList>
            <person name="Pamer E.G."/>
            <person name="Barat B."/>
            <person name="Waligurski E."/>
            <person name="Medina S."/>
            <person name="Paddock L."/>
            <person name="Mostad J."/>
        </authorList>
    </citation>
    <scope>NUCLEOTIDE SEQUENCE</scope>
    <source>
        <strain evidence="1">DFI.9.91</strain>
    </source>
</reference>
<accession>A0AAW5JLF0</accession>
<comment type="caution">
    <text evidence="1">The sequence shown here is derived from an EMBL/GenBank/DDBJ whole genome shotgun (WGS) entry which is preliminary data.</text>
</comment>
<organism evidence="1 2">
    <name type="scientific">Intestinimonas massiliensis</name>
    <name type="common">ex Afouda et al. 2020</name>
    <dbReference type="NCBI Taxonomy" id="1673721"/>
    <lineage>
        <taxon>Bacteria</taxon>
        <taxon>Bacillati</taxon>
        <taxon>Bacillota</taxon>
        <taxon>Clostridia</taxon>
        <taxon>Eubacteriales</taxon>
        <taxon>Intestinimonas</taxon>
    </lineage>
</organism>
<proteinExistence type="predicted"/>
<evidence type="ECO:0000313" key="1">
    <source>
        <dbReference type="EMBL" id="MCQ4770052.1"/>
    </source>
</evidence>
<dbReference type="InterPro" id="IPR023833">
    <property type="entry name" value="Signal_pept_SipW-depend-type"/>
</dbReference>
<name>A0AAW5JLF0_9FIRM</name>
<dbReference type="Proteomes" id="UP001204562">
    <property type="component" value="Unassembled WGS sequence"/>
</dbReference>
<dbReference type="AlphaFoldDB" id="A0AAW5JLF0"/>
<sequence length="192" mass="20415">MKKTLTLVLSLALAVAIGIGGTLAWLTAQTSTITNTFTVGQVDITLQEKEIGKNTFLDAETEAKAQTYKVSPGVNIEKEAKVIVKANSEACYLFVKVVKGNSFDANFAYTIAAGWTELTEGSGIYYRTVDATTSDVSYEVLAGNTITVKDSITTLDANATLSFQAYAIQSAGITETESKTAVQVAWETVSAT</sequence>
<protein>
    <submittedName>
        <fullName evidence="1">SipW-dependent-type signal peptide-containing protein</fullName>
    </submittedName>
</protein>
<evidence type="ECO:0000313" key="2">
    <source>
        <dbReference type="Proteomes" id="UP001204562"/>
    </source>
</evidence>
<dbReference type="RefSeq" id="WP_256303594.1">
    <property type="nucleotide sequence ID" value="NZ_JANFYS010000010.1"/>
</dbReference>
<dbReference type="EMBL" id="JANFYS010000010">
    <property type="protein sequence ID" value="MCQ4770052.1"/>
    <property type="molecule type" value="Genomic_DNA"/>
</dbReference>
<dbReference type="NCBIfam" id="TIGR04088">
    <property type="entry name" value="cognate_SipW"/>
    <property type="match status" value="1"/>
</dbReference>